<dbReference type="EMBL" id="JABBWD010000067">
    <property type="protein sequence ID" value="KAG1770133.1"/>
    <property type="molecule type" value="Genomic_DNA"/>
</dbReference>
<gene>
    <name evidence="2" type="ORF">EV702DRAFT_1049458</name>
    <name evidence="3" type="ORF">EV702DRAFT_1049461</name>
</gene>
<accession>A0A9P6ZKG0</accession>
<reference evidence="3" key="1">
    <citation type="journal article" date="2020" name="New Phytol.">
        <title>Comparative genomics reveals dynamic genome evolution in host specialist ectomycorrhizal fungi.</title>
        <authorList>
            <person name="Lofgren L.A."/>
            <person name="Nguyen N.H."/>
            <person name="Vilgalys R."/>
            <person name="Ruytinx J."/>
            <person name="Liao H.L."/>
            <person name="Branco S."/>
            <person name="Kuo A."/>
            <person name="LaButti K."/>
            <person name="Lipzen A."/>
            <person name="Andreopoulos W."/>
            <person name="Pangilinan J."/>
            <person name="Riley R."/>
            <person name="Hundley H."/>
            <person name="Na H."/>
            <person name="Barry K."/>
            <person name="Grigoriev I.V."/>
            <person name="Stajich J.E."/>
            <person name="Kennedy P.G."/>
        </authorList>
    </citation>
    <scope>NUCLEOTIDE SEQUENCE</scope>
    <source>
        <strain evidence="3">DOB743</strain>
    </source>
</reference>
<protein>
    <submittedName>
        <fullName evidence="3">Uncharacterized protein</fullName>
    </submittedName>
</protein>
<proteinExistence type="predicted"/>
<evidence type="ECO:0000313" key="2">
    <source>
        <dbReference type="EMBL" id="KAG1770133.1"/>
    </source>
</evidence>
<keyword evidence="4" id="KW-1185">Reference proteome</keyword>
<evidence type="ECO:0000313" key="3">
    <source>
        <dbReference type="EMBL" id="KAG1770138.1"/>
    </source>
</evidence>
<dbReference type="OrthoDB" id="2686676at2759"/>
<organism evidence="3 4">
    <name type="scientific">Suillus placidus</name>
    <dbReference type="NCBI Taxonomy" id="48579"/>
    <lineage>
        <taxon>Eukaryota</taxon>
        <taxon>Fungi</taxon>
        <taxon>Dikarya</taxon>
        <taxon>Basidiomycota</taxon>
        <taxon>Agaricomycotina</taxon>
        <taxon>Agaricomycetes</taxon>
        <taxon>Agaricomycetidae</taxon>
        <taxon>Boletales</taxon>
        <taxon>Suillineae</taxon>
        <taxon>Suillaceae</taxon>
        <taxon>Suillus</taxon>
    </lineage>
</organism>
<dbReference type="Proteomes" id="UP000714275">
    <property type="component" value="Unassembled WGS sequence"/>
</dbReference>
<sequence>MSGPLDAFGMPIRRTSSAPRFAGDFTQLVHFLESVERLAQQNGLSDKQCIKYALKYSAPNQRELFQYYEECGVDHYTRLIVEKPATAEAPHEAPLMCDPLHSECAPEHLEAPAIAPKREKHDIILLPVVPEAPFVEIASPPVHIEAPIMRAPPPPISNPEQPLATPIAPHRKSSNIIFAPVVPVIPETPFVEIISPIVLIEVPIAHAPQEVQRPLNENTPLMVREDLKHPSLFSAPVQTRSAALEAHYATLFDQNMSRQTPLATDNFALFMFSAYRHYLALEALTKGYPFWSWCQLALDTVSMRRARAVCAPYHSSSINAFTENQPILTCLKSIVKNAPKRPKARMLHAPYHVVNHLSMHRIAFPWRAFNQERVVQEFIPPVTSPPAIAFEEDLDYLVGIDVGESEDEDTVTLSLHMPPWRALFAWQHRIFANIDKEDLARAPVGDKVEEFDEKEPSAPSAPPFAPSTASPEPRYHQPRHAFQALYPRFSQ</sequence>
<dbReference type="AlphaFoldDB" id="A0A9P6ZKG0"/>
<name>A0A9P6ZKG0_9AGAM</name>
<dbReference type="EMBL" id="JABBWD010000067">
    <property type="protein sequence ID" value="KAG1770138.1"/>
    <property type="molecule type" value="Genomic_DNA"/>
</dbReference>
<feature type="region of interest" description="Disordered" evidence="1">
    <location>
        <begin position="445"/>
        <end position="477"/>
    </location>
</feature>
<evidence type="ECO:0000256" key="1">
    <source>
        <dbReference type="SAM" id="MobiDB-lite"/>
    </source>
</evidence>
<evidence type="ECO:0000313" key="4">
    <source>
        <dbReference type="Proteomes" id="UP000714275"/>
    </source>
</evidence>
<comment type="caution">
    <text evidence="3">The sequence shown here is derived from an EMBL/GenBank/DDBJ whole genome shotgun (WGS) entry which is preliminary data.</text>
</comment>